<sequence>MELLLSNLAHGFGVAMSFDNLLFALLGALIGTAIGVLPGIGPVATISLLLPITFGQPATTAIIMLAGIYYGAQYGGSTTAILLNLPGEVSSVVTTLEGYKMARNGRAGAALTIAAVGSFFAGSVATLLVAASGPLLTQVALSFGPADYFSLMLLGLIISAVLAQGSVVKSIAMVTLGVALGLVGTDVQTGQQRFTFGVPELSDGLNFAAMAMGVFGIAEIILNLEKPEVRSVLTAKVGSLMLTREEWKRATPSVLRGTIIGSALGILPGGGASLASFGSYMMERKMSKGRHEFGNGAIEGVAGPEAANNAAAQTSFIPLLTLGIPSNAVMALMVGALIIQGIQPGPRMVESQPDLFWGLICSMWIGNLMLLVINLPMIGMWVKLLQVPYKYMYPAILTFCAIGVYSINNNVFDVYSTVFFGILGYVFNKLKMEPAPLLVGFVLGPMMEEHLRRAMLLSRGDPYIFIDFANRPISATLLVICALTLGLMLSPALRKKKEAAMAE</sequence>
<feature type="transmembrane region" description="Helical" evidence="1">
    <location>
        <begin position="109"/>
        <end position="131"/>
    </location>
</feature>
<keyword evidence="1" id="KW-0812">Transmembrane</keyword>
<feature type="transmembrane region" description="Helical" evidence="1">
    <location>
        <begin position="319"/>
        <end position="343"/>
    </location>
</feature>
<keyword evidence="4" id="KW-1185">Reference proteome</keyword>
<evidence type="ECO:0000313" key="3">
    <source>
        <dbReference type="EMBL" id="MBC9208821.1"/>
    </source>
</evidence>
<evidence type="ECO:0000313" key="4">
    <source>
        <dbReference type="Proteomes" id="UP000626026"/>
    </source>
</evidence>
<name>A0ABR7RQD5_9PROT</name>
<gene>
    <name evidence="3" type="ORF">IBL26_18370</name>
</gene>
<protein>
    <submittedName>
        <fullName evidence="3">Tripartite tricarboxylate transporter permease</fullName>
    </submittedName>
</protein>
<organism evidence="3 4">
    <name type="scientific">Teichococcus aerophilus</name>
    <dbReference type="NCBI Taxonomy" id="1224513"/>
    <lineage>
        <taxon>Bacteria</taxon>
        <taxon>Pseudomonadati</taxon>
        <taxon>Pseudomonadota</taxon>
        <taxon>Alphaproteobacteria</taxon>
        <taxon>Acetobacterales</taxon>
        <taxon>Roseomonadaceae</taxon>
        <taxon>Roseomonas</taxon>
    </lineage>
</organism>
<dbReference type="Pfam" id="PF01970">
    <property type="entry name" value="TctA"/>
    <property type="match status" value="1"/>
</dbReference>
<feature type="transmembrane region" description="Helical" evidence="1">
    <location>
        <begin position="473"/>
        <end position="493"/>
    </location>
</feature>
<feature type="transmembrane region" description="Helical" evidence="1">
    <location>
        <begin position="21"/>
        <end position="40"/>
    </location>
</feature>
<dbReference type="InterPro" id="IPR002823">
    <property type="entry name" value="DUF112_TM"/>
</dbReference>
<proteinExistence type="predicted"/>
<dbReference type="RefSeq" id="WP_187785968.1">
    <property type="nucleotide sequence ID" value="NZ_JACTVA010000039.1"/>
</dbReference>
<keyword evidence="1" id="KW-0472">Membrane</keyword>
<reference evidence="3 4" key="1">
    <citation type="journal article" date="2013" name="Int. J. Syst. Evol. Microbiol.">
        <title>Roseomonas aerophila sp. nov., isolated from air.</title>
        <authorList>
            <person name="Kim S.J."/>
            <person name="Weon H.Y."/>
            <person name="Ahn J.H."/>
            <person name="Hong S.B."/>
            <person name="Seok S.J."/>
            <person name="Whang K.S."/>
            <person name="Kwon S.W."/>
        </authorList>
    </citation>
    <scope>NUCLEOTIDE SEQUENCE [LARGE SCALE GENOMIC DNA]</scope>
    <source>
        <strain evidence="3 4">NBRC 108923</strain>
    </source>
</reference>
<dbReference type="Proteomes" id="UP000626026">
    <property type="component" value="Unassembled WGS sequence"/>
</dbReference>
<dbReference type="PANTHER" id="PTHR35342:SF5">
    <property type="entry name" value="TRICARBOXYLIC TRANSPORT PROTEIN"/>
    <property type="match status" value="1"/>
</dbReference>
<comment type="caution">
    <text evidence="3">The sequence shown here is derived from an EMBL/GenBank/DDBJ whole genome shotgun (WGS) entry which is preliminary data.</text>
</comment>
<dbReference type="EMBL" id="JACTVA010000039">
    <property type="protein sequence ID" value="MBC9208821.1"/>
    <property type="molecule type" value="Genomic_DNA"/>
</dbReference>
<keyword evidence="1" id="KW-1133">Transmembrane helix</keyword>
<feature type="transmembrane region" description="Helical" evidence="1">
    <location>
        <begin position="46"/>
        <end position="70"/>
    </location>
</feature>
<feature type="transmembrane region" description="Helical" evidence="1">
    <location>
        <begin position="151"/>
        <end position="183"/>
    </location>
</feature>
<feature type="transmembrane region" description="Helical" evidence="1">
    <location>
        <begin position="259"/>
        <end position="280"/>
    </location>
</feature>
<evidence type="ECO:0000256" key="1">
    <source>
        <dbReference type="SAM" id="Phobius"/>
    </source>
</evidence>
<dbReference type="PANTHER" id="PTHR35342">
    <property type="entry name" value="TRICARBOXYLIC TRANSPORT PROTEIN"/>
    <property type="match status" value="1"/>
</dbReference>
<feature type="domain" description="DUF112" evidence="2">
    <location>
        <begin position="21"/>
        <end position="438"/>
    </location>
</feature>
<feature type="transmembrane region" description="Helical" evidence="1">
    <location>
        <begin position="204"/>
        <end position="224"/>
    </location>
</feature>
<accession>A0ABR7RQD5</accession>
<feature type="transmembrane region" description="Helical" evidence="1">
    <location>
        <begin position="355"/>
        <end position="379"/>
    </location>
</feature>
<evidence type="ECO:0000259" key="2">
    <source>
        <dbReference type="Pfam" id="PF01970"/>
    </source>
</evidence>